<feature type="region of interest" description="Disordered" evidence="1">
    <location>
        <begin position="1"/>
        <end position="27"/>
    </location>
</feature>
<reference evidence="2 4" key="1">
    <citation type="journal article" date="2012" name="Nat. Biotechnol.">
        <title>Draft genome sequence of pigeonpea (Cajanus cajan), an orphan legume crop of resource-poor farmers.</title>
        <authorList>
            <person name="Varshney R.K."/>
            <person name="Chen W."/>
            <person name="Li Y."/>
            <person name="Bharti A.K."/>
            <person name="Saxena R.K."/>
            <person name="Schlueter J.A."/>
            <person name="Donoghue M.T."/>
            <person name="Azam S."/>
            <person name="Fan G."/>
            <person name="Whaley A.M."/>
            <person name="Farmer A.D."/>
            <person name="Sheridan J."/>
            <person name="Iwata A."/>
            <person name="Tuteja R."/>
            <person name="Penmetsa R.V."/>
            <person name="Wu W."/>
            <person name="Upadhyaya H.D."/>
            <person name="Yang S.P."/>
            <person name="Shah T."/>
            <person name="Saxena K.B."/>
            <person name="Michael T."/>
            <person name="McCombie W.R."/>
            <person name="Yang B."/>
            <person name="Zhang G."/>
            <person name="Yang H."/>
            <person name="Wang J."/>
            <person name="Spillane C."/>
            <person name="Cook D.R."/>
            <person name="May G.D."/>
            <person name="Xu X."/>
            <person name="Jackson S.A."/>
        </authorList>
    </citation>
    <scope>NUCLEOTIDE SEQUENCE [LARGE SCALE GENOMIC DNA]</scope>
    <source>
        <strain evidence="4">cv. Asha</strain>
    </source>
</reference>
<sequence length="195" mass="22076">METSTKNSLHIRCNSLPSSPHPLEGNLIPNKFQEHLQRLKDSEATSTSLSSSSKKGLRQLKGMKNNSSSSKDNEVLSILGMLKEAEPVTMRSLEFLWLFVSDPNGQSKQRRWSIISKLMQPHRMTCDSQESDSNEFVTVDTALQSLITRKPLSVENLHSHVENLEICIEDLEVGVEHLLRQLIRTRASLLNIFSH</sequence>
<evidence type="ECO:0000256" key="1">
    <source>
        <dbReference type="SAM" id="MobiDB-lite"/>
    </source>
</evidence>
<accession>A0A151TG91</accession>
<dbReference type="PANTHER" id="PTHR33070:SF129">
    <property type="entry name" value="DUF241 DOMAIN PROTEIN"/>
    <property type="match status" value="1"/>
</dbReference>
<evidence type="ECO:0000313" key="4">
    <source>
        <dbReference type="Proteomes" id="UP000075243"/>
    </source>
</evidence>
<dbReference type="Proteomes" id="UP000075243">
    <property type="component" value="Chromosome 6"/>
</dbReference>
<dbReference type="EMBL" id="CM003608">
    <property type="protein sequence ID" value="KYP66097.1"/>
    <property type="molecule type" value="Genomic_DNA"/>
</dbReference>
<evidence type="ECO:0000313" key="3">
    <source>
        <dbReference type="EMBL" id="KYP66097.1"/>
    </source>
</evidence>
<dbReference type="Pfam" id="PF03087">
    <property type="entry name" value="BPS1"/>
    <property type="match status" value="1"/>
</dbReference>
<keyword evidence="4" id="KW-1185">Reference proteome</keyword>
<dbReference type="GO" id="GO:0048364">
    <property type="term" value="P:root development"/>
    <property type="evidence" value="ECO:0007669"/>
    <property type="project" value="InterPro"/>
</dbReference>
<dbReference type="STRING" id="3821.A0A151TG91"/>
<dbReference type="AlphaFoldDB" id="A0A151TG91"/>
<evidence type="ECO:0000313" key="2">
    <source>
        <dbReference type="EMBL" id="KYP66075.1"/>
    </source>
</evidence>
<dbReference type="PANTHER" id="PTHR33070">
    <property type="entry name" value="OS06G0725500 PROTEIN"/>
    <property type="match status" value="1"/>
</dbReference>
<name>A0A151TG91_CAJCA</name>
<feature type="region of interest" description="Disordered" evidence="1">
    <location>
        <begin position="39"/>
        <end position="71"/>
    </location>
</feature>
<protein>
    <submittedName>
        <fullName evidence="2">Uncharacterized protein</fullName>
    </submittedName>
</protein>
<proteinExistence type="predicted"/>
<dbReference type="EMBL" id="CM003608">
    <property type="protein sequence ID" value="KYP66075.1"/>
    <property type="molecule type" value="Genomic_DNA"/>
</dbReference>
<dbReference type="Gramene" id="C.cajan_11990.t">
    <property type="protein sequence ID" value="C.cajan_11990.t"/>
    <property type="gene ID" value="C.cajan_11990"/>
</dbReference>
<dbReference type="InterPro" id="IPR004320">
    <property type="entry name" value="BPS1_pln"/>
</dbReference>
<gene>
    <name evidence="2" type="ORF">KK1_012358</name>
    <name evidence="3" type="ORF">KK1_012381</name>
</gene>
<dbReference type="GO" id="GO:0048367">
    <property type="term" value="P:shoot system development"/>
    <property type="evidence" value="ECO:0007669"/>
    <property type="project" value="InterPro"/>
</dbReference>
<organism evidence="2 4">
    <name type="scientific">Cajanus cajan</name>
    <name type="common">Pigeon pea</name>
    <name type="synonym">Cajanus indicus</name>
    <dbReference type="NCBI Taxonomy" id="3821"/>
    <lineage>
        <taxon>Eukaryota</taxon>
        <taxon>Viridiplantae</taxon>
        <taxon>Streptophyta</taxon>
        <taxon>Embryophyta</taxon>
        <taxon>Tracheophyta</taxon>
        <taxon>Spermatophyta</taxon>
        <taxon>Magnoliopsida</taxon>
        <taxon>eudicotyledons</taxon>
        <taxon>Gunneridae</taxon>
        <taxon>Pentapetalae</taxon>
        <taxon>rosids</taxon>
        <taxon>fabids</taxon>
        <taxon>Fabales</taxon>
        <taxon>Fabaceae</taxon>
        <taxon>Papilionoideae</taxon>
        <taxon>50 kb inversion clade</taxon>
        <taxon>NPAAA clade</taxon>
        <taxon>indigoferoid/millettioid clade</taxon>
        <taxon>Phaseoleae</taxon>
        <taxon>Cajanus</taxon>
    </lineage>
</organism>
<dbReference type="Gramene" id="C.cajan_12012.t">
    <property type="protein sequence ID" value="C.cajan_12012.t"/>
    <property type="gene ID" value="C.cajan_12012"/>
</dbReference>